<evidence type="ECO:0008006" key="2">
    <source>
        <dbReference type="Google" id="ProtNLM"/>
    </source>
</evidence>
<organism evidence="1">
    <name type="scientific">bioreactor metagenome</name>
    <dbReference type="NCBI Taxonomy" id="1076179"/>
    <lineage>
        <taxon>unclassified sequences</taxon>
        <taxon>metagenomes</taxon>
        <taxon>ecological metagenomes</taxon>
    </lineage>
</organism>
<proteinExistence type="predicted"/>
<name>A0A645JMZ1_9ZZZZ</name>
<dbReference type="EMBL" id="VSSQ01145838">
    <property type="protein sequence ID" value="MPN64662.1"/>
    <property type="molecule type" value="Genomic_DNA"/>
</dbReference>
<evidence type="ECO:0000313" key="1">
    <source>
        <dbReference type="EMBL" id="MPN64662.1"/>
    </source>
</evidence>
<reference evidence="1" key="1">
    <citation type="submission" date="2019-08" db="EMBL/GenBank/DDBJ databases">
        <authorList>
            <person name="Kucharzyk K."/>
            <person name="Murdoch R.W."/>
            <person name="Higgins S."/>
            <person name="Loffler F."/>
        </authorList>
    </citation>
    <scope>NUCLEOTIDE SEQUENCE</scope>
</reference>
<dbReference type="SUPFAM" id="SSF48452">
    <property type="entry name" value="TPR-like"/>
    <property type="match status" value="1"/>
</dbReference>
<comment type="caution">
    <text evidence="1">The sequence shown here is derived from an EMBL/GenBank/DDBJ whole genome shotgun (WGS) entry which is preliminary data.</text>
</comment>
<accession>A0A645JMZ1</accession>
<protein>
    <recommendedName>
        <fullName evidence="2">Outer membrane lipoprotein BamD-like domain-containing protein</fullName>
    </recommendedName>
</protein>
<sequence>MEGYEIGFANPNENRSGLFRLAFLYHKKLNDKPMAVKYFKEYLKRYPYSGQAVVAKRFLTEELGEDVAEK</sequence>
<dbReference type="AlphaFoldDB" id="A0A645JMZ1"/>
<dbReference type="InterPro" id="IPR011990">
    <property type="entry name" value="TPR-like_helical_dom_sf"/>
</dbReference>
<gene>
    <name evidence="1" type="ORF">SDC9_212438</name>
</gene>